<proteinExistence type="inferred from homology"/>
<dbReference type="Gene3D" id="3.40.80.10">
    <property type="entry name" value="Peptidoglycan recognition protein-like"/>
    <property type="match status" value="1"/>
</dbReference>
<evidence type="ECO:0000256" key="2">
    <source>
        <dbReference type="SAM" id="MobiDB-lite"/>
    </source>
</evidence>
<reference evidence="5 6" key="1">
    <citation type="submission" date="2024-03" db="EMBL/GenBank/DDBJ databases">
        <title>Draft genome sequence of Pseudonocardia sp. DW16-2.</title>
        <authorList>
            <person name="Duangmal K."/>
        </authorList>
    </citation>
    <scope>NUCLEOTIDE SEQUENCE [LARGE SCALE GENOMIC DNA]</scope>
    <source>
        <strain evidence="5 6">DW16-2</strain>
    </source>
</reference>
<evidence type="ECO:0000313" key="6">
    <source>
        <dbReference type="Proteomes" id="UP001364211"/>
    </source>
</evidence>
<comment type="similarity">
    <text evidence="1">Belongs to the N-acetylmuramoyl-L-alanine amidase 2 family.</text>
</comment>
<sequence length="396" mass="41859">MGEGQGWSRRGVLVGGAVAGAGLVLPGQAFAGPPPTTDPAPPGTVPGPGAVPGPEAVPGPDGLPGPAGAGPLDEGAPIPYIARCAEWGARRPKIPPKIWDRRPIRILVHHTAGANTTDYSVGAAHRMARAIQNYHMDRNGWLDSGQHFTISRGGHVMEGRLFSLGELNGGRRVVEGAHSPGQNVIAIGIENEGTYIGVDPTPALWNSLRVTCAYICLRYGIAPTELYGHRDYRNTICPGDRLYAALPRLRREVAGLLGRRLSRTEAVKAGWPLLRTGDRGPLVEAAQYLLRDAGSLRGEPDGRYDDRTAAAVTGFQRAHRADDVNGLLGGETWPELARTVRPEGGGDAARAVAVLAAARRVESVPDVVDHPQWQKLLGTGGAAVPDAQDPHGVLNR</sequence>
<gene>
    <name evidence="5" type="ORF">WJX68_22745</name>
</gene>
<evidence type="ECO:0000259" key="4">
    <source>
        <dbReference type="SMART" id="SM00701"/>
    </source>
</evidence>
<dbReference type="SMART" id="SM00644">
    <property type="entry name" value="Ami_2"/>
    <property type="match status" value="1"/>
</dbReference>
<dbReference type="PANTHER" id="PTHR11022:SF41">
    <property type="entry name" value="PEPTIDOGLYCAN-RECOGNITION PROTEIN LC-RELATED"/>
    <property type="match status" value="1"/>
</dbReference>
<dbReference type="InterPro" id="IPR036366">
    <property type="entry name" value="PGBDSf"/>
</dbReference>
<dbReference type="InterPro" id="IPR006619">
    <property type="entry name" value="PGRP_domain_met/bac"/>
</dbReference>
<dbReference type="InterPro" id="IPR015510">
    <property type="entry name" value="PGRP"/>
</dbReference>
<feature type="region of interest" description="Disordered" evidence="2">
    <location>
        <begin position="29"/>
        <end position="74"/>
    </location>
</feature>
<evidence type="ECO:0000256" key="1">
    <source>
        <dbReference type="ARBA" id="ARBA00007553"/>
    </source>
</evidence>
<dbReference type="PANTHER" id="PTHR11022">
    <property type="entry name" value="PEPTIDOGLYCAN RECOGNITION PROTEIN"/>
    <property type="match status" value="1"/>
</dbReference>
<dbReference type="EMBL" id="JBBJUP010000023">
    <property type="protein sequence ID" value="MEJ8281771.1"/>
    <property type="molecule type" value="Genomic_DNA"/>
</dbReference>
<protein>
    <submittedName>
        <fullName evidence="5">N-acetylmuramoyl-L-alanine amidase</fullName>
    </submittedName>
</protein>
<feature type="compositionally biased region" description="Pro residues" evidence="2">
    <location>
        <begin position="32"/>
        <end position="63"/>
    </location>
</feature>
<feature type="compositionally biased region" description="Low complexity" evidence="2">
    <location>
        <begin position="64"/>
        <end position="74"/>
    </location>
</feature>
<organism evidence="5 6">
    <name type="scientific">Pseudonocardia spirodelae</name>
    <dbReference type="NCBI Taxonomy" id="3133431"/>
    <lineage>
        <taxon>Bacteria</taxon>
        <taxon>Bacillati</taxon>
        <taxon>Actinomycetota</taxon>
        <taxon>Actinomycetes</taxon>
        <taxon>Pseudonocardiales</taxon>
        <taxon>Pseudonocardiaceae</taxon>
        <taxon>Pseudonocardia</taxon>
    </lineage>
</organism>
<dbReference type="InterPro" id="IPR006311">
    <property type="entry name" value="TAT_signal"/>
</dbReference>
<feature type="domain" description="Peptidoglycan recognition protein family" evidence="4">
    <location>
        <begin position="79"/>
        <end position="233"/>
    </location>
</feature>
<dbReference type="Proteomes" id="UP001364211">
    <property type="component" value="Unassembled WGS sequence"/>
</dbReference>
<dbReference type="SUPFAM" id="SSF55846">
    <property type="entry name" value="N-acetylmuramoyl-L-alanine amidase-like"/>
    <property type="match status" value="1"/>
</dbReference>
<evidence type="ECO:0000259" key="3">
    <source>
        <dbReference type="SMART" id="SM00644"/>
    </source>
</evidence>
<dbReference type="InterPro" id="IPR036505">
    <property type="entry name" value="Amidase/PGRP_sf"/>
</dbReference>
<dbReference type="Gene3D" id="1.10.101.10">
    <property type="entry name" value="PGBD-like superfamily/PGBD"/>
    <property type="match status" value="1"/>
</dbReference>
<dbReference type="PROSITE" id="PS51318">
    <property type="entry name" value="TAT"/>
    <property type="match status" value="1"/>
</dbReference>
<dbReference type="SUPFAM" id="SSF47090">
    <property type="entry name" value="PGBD-like"/>
    <property type="match status" value="1"/>
</dbReference>
<feature type="domain" description="N-acetylmuramoyl-L-alanine amidase" evidence="3">
    <location>
        <begin position="89"/>
        <end position="239"/>
    </location>
</feature>
<comment type="caution">
    <text evidence="5">The sequence shown here is derived from an EMBL/GenBank/DDBJ whole genome shotgun (WGS) entry which is preliminary data.</text>
</comment>
<dbReference type="InterPro" id="IPR002502">
    <property type="entry name" value="Amidase_domain"/>
</dbReference>
<dbReference type="InterPro" id="IPR002477">
    <property type="entry name" value="Peptidoglycan-bd-like"/>
</dbReference>
<dbReference type="RefSeq" id="WP_340294475.1">
    <property type="nucleotide sequence ID" value="NZ_JBBJUP010000023.1"/>
</dbReference>
<name>A0ABU8TCU0_9PSEU</name>
<dbReference type="Pfam" id="PF01510">
    <property type="entry name" value="Amidase_2"/>
    <property type="match status" value="1"/>
</dbReference>
<dbReference type="SMART" id="SM00701">
    <property type="entry name" value="PGRP"/>
    <property type="match status" value="1"/>
</dbReference>
<accession>A0ABU8TCU0</accession>
<keyword evidence="6" id="KW-1185">Reference proteome</keyword>
<dbReference type="CDD" id="cd06583">
    <property type="entry name" value="PGRP"/>
    <property type="match status" value="1"/>
</dbReference>
<dbReference type="Pfam" id="PF01471">
    <property type="entry name" value="PG_binding_1"/>
    <property type="match status" value="1"/>
</dbReference>
<evidence type="ECO:0000313" key="5">
    <source>
        <dbReference type="EMBL" id="MEJ8281771.1"/>
    </source>
</evidence>
<dbReference type="InterPro" id="IPR036365">
    <property type="entry name" value="PGBD-like_sf"/>
</dbReference>